<reference evidence="3" key="2">
    <citation type="journal article" date="2023" name="Microbiol Resour">
        <title>Decontamination and Annotation of the Draft Genome Sequence of the Oomycete Lagenidium giganteum ARSEF 373.</title>
        <authorList>
            <person name="Morgan W.R."/>
            <person name="Tartar A."/>
        </authorList>
    </citation>
    <scope>NUCLEOTIDE SEQUENCE</scope>
    <source>
        <strain evidence="3">ARSEF 373</strain>
    </source>
</reference>
<evidence type="ECO:0000256" key="2">
    <source>
        <dbReference type="SAM" id="Phobius"/>
    </source>
</evidence>
<organism evidence="3 4">
    <name type="scientific">Lagenidium giganteum</name>
    <dbReference type="NCBI Taxonomy" id="4803"/>
    <lineage>
        <taxon>Eukaryota</taxon>
        <taxon>Sar</taxon>
        <taxon>Stramenopiles</taxon>
        <taxon>Oomycota</taxon>
        <taxon>Peronosporomycetes</taxon>
        <taxon>Pythiales</taxon>
        <taxon>Pythiaceae</taxon>
    </lineage>
</organism>
<keyword evidence="2" id="KW-0472">Membrane</keyword>
<feature type="compositionally biased region" description="Low complexity" evidence="1">
    <location>
        <begin position="484"/>
        <end position="503"/>
    </location>
</feature>
<feature type="transmembrane region" description="Helical" evidence="2">
    <location>
        <begin position="375"/>
        <end position="397"/>
    </location>
</feature>
<protein>
    <submittedName>
        <fullName evidence="3">Uncharacterized protein</fullName>
    </submittedName>
</protein>
<keyword evidence="2" id="KW-0812">Transmembrane</keyword>
<evidence type="ECO:0000313" key="3">
    <source>
        <dbReference type="EMBL" id="DBA02994.1"/>
    </source>
</evidence>
<comment type="caution">
    <text evidence="3">The sequence shown here is derived from an EMBL/GenBank/DDBJ whole genome shotgun (WGS) entry which is preliminary data.</text>
</comment>
<feature type="transmembrane region" description="Helical" evidence="2">
    <location>
        <begin position="417"/>
        <end position="436"/>
    </location>
</feature>
<feature type="transmembrane region" description="Helical" evidence="2">
    <location>
        <begin position="24"/>
        <end position="44"/>
    </location>
</feature>
<dbReference type="EMBL" id="DAKRPA010000024">
    <property type="protein sequence ID" value="DBA02994.1"/>
    <property type="molecule type" value="Genomic_DNA"/>
</dbReference>
<dbReference type="AlphaFoldDB" id="A0AAV2ZAE7"/>
<keyword evidence="4" id="KW-1185">Reference proteome</keyword>
<feature type="region of interest" description="Disordered" evidence="1">
    <location>
        <begin position="484"/>
        <end position="510"/>
    </location>
</feature>
<proteinExistence type="predicted"/>
<evidence type="ECO:0000256" key="1">
    <source>
        <dbReference type="SAM" id="MobiDB-lite"/>
    </source>
</evidence>
<name>A0AAV2ZAE7_9STRA</name>
<evidence type="ECO:0000313" key="4">
    <source>
        <dbReference type="Proteomes" id="UP001146120"/>
    </source>
</evidence>
<keyword evidence="2" id="KW-1133">Transmembrane helix</keyword>
<dbReference type="Proteomes" id="UP001146120">
    <property type="component" value="Unassembled WGS sequence"/>
</dbReference>
<accession>A0AAV2ZAE7</accession>
<sequence>MSTRVQDFVVISSSQDLAAKVVKVLVALCVLVMIIIVLVEIGTLTNQRMQDKILLDTLVTMDKLPADAPTSGFAKITSDLVLEYKTLTDGRNSVMTGMTKTLLPNITSNRSAMGGIDYSPECVDMAGEFTFTGVNTDVALMAKSYSDIIAHLGLDPTKPVLTDSMIELIIPHHQVAGLVYKMYSTDPEKLESFSIHAGQDAWLQNLGSPDIKTTVKCKLLEKPTISCFKEVYGGYWCPRNYYPSTSDASRFVNGTVGNWVIECDTPKMEMTIIVVRWNSLRFSTAFYRNTVKMTAPRKVINFFPTKRILNWCKLPHQDLVTAASTGTLEPLPSTIYIVQTDRLPDQLRTVLLGAEICDDHLHAVLSRRRSKTKRAVMIATARNTNGLAAFVNLSILLRPRLRYGIRRVTYCITVKESVILILILIAVLTSTAKTVVGVGMHAGTISDNLLADRNRVIARFHGRAISRLLKHRLLALSTSKVKSQLPSKRSSSQSSKYSSQSRPSFEDVTASPDESSTVLAYDEYLAGKFFAFGVSEVNIQGRRCRVIARCG</sequence>
<reference evidence="3" key="1">
    <citation type="submission" date="2022-11" db="EMBL/GenBank/DDBJ databases">
        <authorList>
            <person name="Morgan W.R."/>
            <person name="Tartar A."/>
        </authorList>
    </citation>
    <scope>NUCLEOTIDE SEQUENCE</scope>
    <source>
        <strain evidence="3">ARSEF 373</strain>
    </source>
</reference>
<gene>
    <name evidence="3" type="ORF">N0F65_003182</name>
</gene>